<dbReference type="AlphaFoldDB" id="A0A2A2AEG6"/>
<gene>
    <name evidence="1" type="ORF">CK620_02700</name>
</gene>
<dbReference type="InterPro" id="IPR006311">
    <property type="entry name" value="TAT_signal"/>
</dbReference>
<sequence>MDDFNTTSRRAFLRRFGQLGLAGAAAPWAMNLATISEAAAFNAGNDYKALVCVFLYGGNDNGNTLVRVDDAGYASYAQMRAGFATPRADLAATTLAASAGQPSGQRFALAPQLSGLKRLYDQGALAIQQNVGPLIVPTTLEQYHRRSVPLPPKLFSHNDQQSVWQSSHAEGSVKGWGGAMGDLALSSGATNSTFACISAAGQAVFISGQSALTYRISTQGAARVRDFNNQTGGCARTQQCVDVLRELVTEARPHMLEEELNRMMRRSMAASDQVDAMLAIGTEDRVSDIPNTRLGRQLAIVARLIAGNSAIGVRRQVFFVSMTGFDDHALLATRHPEKLTELNDALVGFYESMRKLNMADKVTAFTASEFGRCMVTNGNGSDHGWGSTHMVLGGAVKGGIYGKTPIYRVDADYDPSTGLDVGQGRMIPTASVDEYAATLARWFGVSDSEMRLVVPNIGNFASSNLGFLG</sequence>
<comment type="caution">
    <text evidence="1">The sequence shown here is derived from an EMBL/GenBank/DDBJ whole genome shotgun (WGS) entry which is preliminary data.</text>
</comment>
<dbReference type="EMBL" id="NSJF01000001">
    <property type="protein sequence ID" value="PAT36142.1"/>
    <property type="molecule type" value="Genomic_DNA"/>
</dbReference>
<evidence type="ECO:0000313" key="1">
    <source>
        <dbReference type="EMBL" id="PAT36142.1"/>
    </source>
</evidence>
<dbReference type="RefSeq" id="WP_095548963.1">
    <property type="nucleotide sequence ID" value="NZ_NSJF01000001.1"/>
</dbReference>
<dbReference type="InterPro" id="IPR010869">
    <property type="entry name" value="DUF1501"/>
</dbReference>
<dbReference type="PANTHER" id="PTHR43737">
    <property type="entry name" value="BLL7424 PROTEIN"/>
    <property type="match status" value="1"/>
</dbReference>
<protein>
    <submittedName>
        <fullName evidence="1">Tat pathway signal protein</fullName>
    </submittedName>
</protein>
<name>A0A2A2AEG6_9BURK</name>
<reference evidence="1 2" key="1">
    <citation type="submission" date="2017-08" db="EMBL/GenBank/DDBJ databases">
        <title>WGS of Clinical strains of the CDC Group NO-1 linked to zoonotic infections in humans.</title>
        <authorList>
            <person name="Bernier A.-M."/>
            <person name="Bernard K."/>
        </authorList>
    </citation>
    <scope>NUCLEOTIDE SEQUENCE [LARGE SCALE GENOMIC DNA]</scope>
    <source>
        <strain evidence="1 2">NML03-0146</strain>
    </source>
</reference>
<dbReference type="Pfam" id="PF07394">
    <property type="entry name" value="DUF1501"/>
    <property type="match status" value="1"/>
</dbReference>
<dbReference type="Proteomes" id="UP000217999">
    <property type="component" value="Unassembled WGS sequence"/>
</dbReference>
<accession>A0A2A2AEG6</accession>
<organism evidence="1 2">
    <name type="scientific">Vandammella animalimorsus</name>
    <dbReference type="NCBI Taxonomy" id="2029117"/>
    <lineage>
        <taxon>Bacteria</taxon>
        <taxon>Pseudomonadati</taxon>
        <taxon>Pseudomonadota</taxon>
        <taxon>Betaproteobacteria</taxon>
        <taxon>Burkholderiales</taxon>
        <taxon>Comamonadaceae</taxon>
        <taxon>Vandammella</taxon>
    </lineage>
</organism>
<evidence type="ECO:0000313" key="2">
    <source>
        <dbReference type="Proteomes" id="UP000217999"/>
    </source>
</evidence>
<proteinExistence type="predicted"/>
<dbReference type="PANTHER" id="PTHR43737:SF1">
    <property type="entry name" value="DUF1501 DOMAIN-CONTAINING PROTEIN"/>
    <property type="match status" value="1"/>
</dbReference>
<dbReference type="PROSITE" id="PS51318">
    <property type="entry name" value="TAT"/>
    <property type="match status" value="1"/>
</dbReference>